<dbReference type="EMBL" id="JACHIJ010000006">
    <property type="protein sequence ID" value="MBB5054046.1"/>
    <property type="molecule type" value="Genomic_DNA"/>
</dbReference>
<sequence length="186" mass="19563">MDFGMGARSQGLERDIERPSESVRGIMNADIDDGSIAYAIGMQLPFECLRNAAAQLAGVLILAATGSRSGSPDHPIVAVAADNHQQALDGMNALKVPDGSRHRHLHMIRASSLIADAVVTFKSVATRKNSNIDAALALLVRGWSELRLASVSLPGCEIVDLQHACCADHQKSIGAGFAARAVQAGQ</sequence>
<reference evidence="1 2" key="1">
    <citation type="submission" date="2020-08" db="EMBL/GenBank/DDBJ databases">
        <title>Genomic Encyclopedia of Type Strains, Phase IV (KMG-IV): sequencing the most valuable type-strain genomes for metagenomic binning, comparative biology and taxonomic classification.</title>
        <authorList>
            <person name="Goeker M."/>
        </authorList>
    </citation>
    <scope>NUCLEOTIDE SEQUENCE [LARGE SCALE GENOMIC DNA]</scope>
    <source>
        <strain evidence="1 2">DSM 17498</strain>
    </source>
</reference>
<dbReference type="AlphaFoldDB" id="A0A840NBJ0"/>
<comment type="caution">
    <text evidence="1">The sequence shown here is derived from an EMBL/GenBank/DDBJ whole genome shotgun (WGS) entry which is preliminary data.</text>
</comment>
<accession>A0A840NBJ0</accession>
<gene>
    <name evidence="1" type="ORF">HNQ36_004048</name>
</gene>
<evidence type="ECO:0000313" key="1">
    <source>
        <dbReference type="EMBL" id="MBB5054046.1"/>
    </source>
</evidence>
<protein>
    <submittedName>
        <fullName evidence="1">Uncharacterized protein</fullName>
    </submittedName>
</protein>
<name>A0A840NBJ0_9BRAD</name>
<proteinExistence type="predicted"/>
<dbReference type="Proteomes" id="UP000521227">
    <property type="component" value="Unassembled WGS sequence"/>
</dbReference>
<evidence type="ECO:0000313" key="2">
    <source>
        <dbReference type="Proteomes" id="UP000521227"/>
    </source>
</evidence>
<organism evidence="1 2">
    <name type="scientific">Afipia massiliensis</name>
    <dbReference type="NCBI Taxonomy" id="211460"/>
    <lineage>
        <taxon>Bacteria</taxon>
        <taxon>Pseudomonadati</taxon>
        <taxon>Pseudomonadota</taxon>
        <taxon>Alphaproteobacteria</taxon>
        <taxon>Hyphomicrobiales</taxon>
        <taxon>Nitrobacteraceae</taxon>
        <taxon>Afipia</taxon>
    </lineage>
</organism>